<proteinExistence type="predicted"/>
<protein>
    <submittedName>
        <fullName evidence="2">Sulfate permease</fullName>
    </submittedName>
</protein>
<evidence type="ECO:0000313" key="3">
    <source>
        <dbReference type="Proteomes" id="UP001170379"/>
    </source>
</evidence>
<sequence length="118" mass="13959">MLLNRLWNASIHTRIFLRRWMPTNILLDKLRTRRGLKWGVPATLLGVVYLLIAATCTGLIDQGWSEWLYLAFIWALWNGLKFLLFGPWSLILLIRVRTQEARIRKRDRMPSARAALWQ</sequence>
<gene>
    <name evidence="2" type="ORF">C7K25_14575</name>
</gene>
<keyword evidence="1" id="KW-0812">Transmembrane</keyword>
<name>A0ABT7CDQ5_9MICO</name>
<comment type="caution">
    <text evidence="2">The sequence shown here is derived from an EMBL/GenBank/DDBJ whole genome shotgun (WGS) entry which is preliminary data.</text>
</comment>
<reference evidence="2" key="2">
    <citation type="journal article" date="2022" name="Sci. Rep.">
        <title>In silico prediction of the enzymes involved in the degradation of the herbicide molinate by Gulosibacter molinativorax ON4T.</title>
        <authorList>
            <person name="Lopes A.R."/>
            <person name="Bunin E."/>
            <person name="Viana A.T."/>
            <person name="Froufe H."/>
            <person name="Munoz-Merida A."/>
            <person name="Pinho D."/>
            <person name="Figueiredo J."/>
            <person name="Barroso C."/>
            <person name="Vaz-Moreira I."/>
            <person name="Bellanger X."/>
            <person name="Egas C."/>
            <person name="Nunes O.C."/>
        </authorList>
    </citation>
    <scope>NUCLEOTIDE SEQUENCE</scope>
    <source>
        <strain evidence="2">ON4</strain>
    </source>
</reference>
<keyword evidence="3" id="KW-1185">Reference proteome</keyword>
<evidence type="ECO:0000313" key="2">
    <source>
        <dbReference type="EMBL" id="MDJ1372571.1"/>
    </source>
</evidence>
<evidence type="ECO:0000256" key="1">
    <source>
        <dbReference type="SAM" id="Phobius"/>
    </source>
</evidence>
<organism evidence="2 3">
    <name type="scientific">Gulosibacter molinativorax</name>
    <dbReference type="NCBI Taxonomy" id="256821"/>
    <lineage>
        <taxon>Bacteria</taxon>
        <taxon>Bacillati</taxon>
        <taxon>Actinomycetota</taxon>
        <taxon>Actinomycetes</taxon>
        <taxon>Micrococcales</taxon>
        <taxon>Microbacteriaceae</taxon>
        <taxon>Gulosibacter</taxon>
    </lineage>
</organism>
<keyword evidence="1" id="KW-1133">Transmembrane helix</keyword>
<dbReference type="EMBL" id="PXVD01000031">
    <property type="protein sequence ID" value="MDJ1372571.1"/>
    <property type="molecule type" value="Genomic_DNA"/>
</dbReference>
<reference evidence="2" key="1">
    <citation type="submission" date="2018-03" db="EMBL/GenBank/DDBJ databases">
        <authorList>
            <person name="Nunes O.C."/>
            <person name="Lopes A.R."/>
            <person name="Froufe H."/>
            <person name="Munoz-Merida A."/>
            <person name="Barroso C."/>
            <person name="Egas C."/>
        </authorList>
    </citation>
    <scope>NUCLEOTIDE SEQUENCE</scope>
    <source>
        <strain evidence="2">ON4</strain>
    </source>
</reference>
<dbReference type="RefSeq" id="WP_035733657.1">
    <property type="nucleotide sequence ID" value="NZ_CP028426.1"/>
</dbReference>
<keyword evidence="1" id="KW-0472">Membrane</keyword>
<dbReference type="Proteomes" id="UP001170379">
    <property type="component" value="Unassembled WGS sequence"/>
</dbReference>
<feature type="transmembrane region" description="Helical" evidence="1">
    <location>
        <begin position="38"/>
        <end position="60"/>
    </location>
</feature>
<feature type="transmembrane region" description="Helical" evidence="1">
    <location>
        <begin position="72"/>
        <end position="96"/>
    </location>
</feature>
<accession>A0ABT7CDQ5</accession>